<dbReference type="Proteomes" id="UP000217895">
    <property type="component" value="Chromosome"/>
</dbReference>
<organism evidence="2 3">
    <name type="scientific">Leptolyngbya boryana NIES-2135</name>
    <dbReference type="NCBI Taxonomy" id="1973484"/>
    <lineage>
        <taxon>Bacteria</taxon>
        <taxon>Bacillati</taxon>
        <taxon>Cyanobacteriota</taxon>
        <taxon>Cyanophyceae</taxon>
        <taxon>Leptolyngbyales</taxon>
        <taxon>Leptolyngbyaceae</taxon>
        <taxon>Leptolyngbya group</taxon>
        <taxon>Leptolyngbya</taxon>
    </lineage>
</organism>
<keyword evidence="3" id="KW-1185">Reference proteome</keyword>
<proteinExistence type="predicted"/>
<feature type="signal peptide" evidence="1">
    <location>
        <begin position="1"/>
        <end position="23"/>
    </location>
</feature>
<evidence type="ECO:0000256" key="1">
    <source>
        <dbReference type="SAM" id="SignalP"/>
    </source>
</evidence>
<sequence length="226" mass="25307">MLKSFIFGSSIAALSTLFLPAIATDWRTTGVSTRTRETVAIDMDSIDRSNGKYDVRFRYLIGKDLVQASVNCDSSLVTPDQGKPFVPDMTGATREMIKLACGERRELVNRYQGYGQTGYQSVPTDPGFSFRGFWVSSEAIDSTNELLSTFRNPLAYRFKSSQIADAVAMYCQARDRGLSDREIVNISTMSVIEMTDADDDIKGRLLQYWVATRTIAKRHVCPQFSN</sequence>
<evidence type="ECO:0000313" key="3">
    <source>
        <dbReference type="Proteomes" id="UP000217895"/>
    </source>
</evidence>
<evidence type="ECO:0000313" key="2">
    <source>
        <dbReference type="EMBL" id="BAY56612.1"/>
    </source>
</evidence>
<dbReference type="EMBL" id="AP018203">
    <property type="protein sequence ID" value="BAY56612.1"/>
    <property type="molecule type" value="Genomic_DNA"/>
</dbReference>
<keyword evidence="1" id="KW-0732">Signal</keyword>
<protein>
    <submittedName>
        <fullName evidence="2">Uncharacterized protein</fullName>
    </submittedName>
</protein>
<reference evidence="2 3" key="1">
    <citation type="submission" date="2017-06" db="EMBL/GenBank/DDBJ databases">
        <title>Genome sequencing of cyanobaciteial culture collection at National Institute for Environmental Studies (NIES).</title>
        <authorList>
            <person name="Hirose Y."/>
            <person name="Shimura Y."/>
            <person name="Fujisawa T."/>
            <person name="Nakamura Y."/>
            <person name="Kawachi M."/>
        </authorList>
    </citation>
    <scope>NUCLEOTIDE SEQUENCE [LARGE SCALE GENOMIC DNA]</scope>
    <source>
        <strain evidence="2 3">NIES-2135</strain>
    </source>
</reference>
<gene>
    <name evidence="2" type="ORF">NIES2135_34460</name>
</gene>
<dbReference type="AlphaFoldDB" id="A0A1Z4JIL5"/>
<feature type="chain" id="PRO_5011120808" evidence="1">
    <location>
        <begin position="24"/>
        <end position="226"/>
    </location>
</feature>
<name>A0A1Z4JIL5_LEPBY</name>
<accession>A0A1Z4JIL5</accession>